<dbReference type="Pfam" id="PF00871">
    <property type="entry name" value="Acetate_kinase"/>
    <property type="match status" value="1"/>
</dbReference>
<dbReference type="PANTHER" id="PTHR21060">
    <property type="entry name" value="ACETATE KINASE"/>
    <property type="match status" value="1"/>
</dbReference>
<comment type="function">
    <text evidence="6">Catalyzes the formation of acetyl phosphate from acetate and ATP. Can also catalyze the reverse reaction.</text>
</comment>
<comment type="similarity">
    <text evidence="1 6 7">Belongs to the acetokinase family.</text>
</comment>
<dbReference type="PRINTS" id="PR00471">
    <property type="entry name" value="ACETATEKNASE"/>
</dbReference>
<dbReference type="CDD" id="cd24010">
    <property type="entry name" value="ASKHA_NBD_AcK_PK"/>
    <property type="match status" value="1"/>
</dbReference>
<comment type="cofactor">
    <cofactor evidence="6">
        <name>Mg(2+)</name>
        <dbReference type="ChEBI" id="CHEBI:18420"/>
    </cofactor>
    <cofactor evidence="6">
        <name>Mn(2+)</name>
        <dbReference type="ChEBI" id="CHEBI:29035"/>
    </cofactor>
    <text evidence="6">Mg(2+). Can also accept Mn(2+).</text>
</comment>
<dbReference type="PIRSF" id="PIRSF000722">
    <property type="entry name" value="Acetate_prop_kin"/>
    <property type="match status" value="1"/>
</dbReference>
<dbReference type="STRING" id="1423812.FD20_GL000704"/>
<evidence type="ECO:0000256" key="1">
    <source>
        <dbReference type="ARBA" id="ARBA00008748"/>
    </source>
</evidence>
<evidence type="ECO:0000256" key="6">
    <source>
        <dbReference type="HAMAP-Rule" id="MF_00020"/>
    </source>
</evidence>
<feature type="site" description="Transition state stabilizer" evidence="6">
    <location>
        <position position="261"/>
    </location>
</feature>
<feature type="binding site" evidence="6">
    <location>
        <begin position="228"/>
        <end position="232"/>
    </location>
    <ligand>
        <name>ATP</name>
        <dbReference type="ChEBI" id="CHEBI:30616"/>
    </ligand>
</feature>
<keyword evidence="3 6" id="KW-0547">Nucleotide-binding</keyword>
<feature type="active site" description="Proton donor/acceptor" evidence="6">
    <location>
        <position position="168"/>
    </location>
</feature>
<feature type="binding site" evidence="6">
    <location>
        <position position="401"/>
    </location>
    <ligand>
        <name>Mg(2+)</name>
        <dbReference type="ChEBI" id="CHEBI:18420"/>
    </ligand>
</feature>
<dbReference type="EMBL" id="AZEG01000017">
    <property type="protein sequence ID" value="KRL36995.1"/>
    <property type="molecule type" value="Genomic_DNA"/>
</dbReference>
<gene>
    <name evidence="6" type="primary">ackA</name>
    <name evidence="8" type="ORF">FD20_GL000704</name>
</gene>
<dbReference type="Gene3D" id="3.30.420.40">
    <property type="match status" value="2"/>
</dbReference>
<dbReference type="GO" id="GO:0005737">
    <property type="term" value="C:cytoplasm"/>
    <property type="evidence" value="ECO:0007669"/>
    <property type="project" value="UniProtKB-SubCell"/>
</dbReference>
<keyword evidence="9" id="KW-1185">Reference proteome</keyword>
<keyword evidence="5 6" id="KW-0067">ATP-binding</keyword>
<dbReference type="EC" id="2.7.2.1" evidence="6"/>
<feature type="binding site" evidence="6">
    <location>
        <position position="37"/>
    </location>
    <ligand>
        <name>ATP</name>
        <dbReference type="ChEBI" id="CHEBI:30616"/>
    </ligand>
</feature>
<reference evidence="8 9" key="1">
    <citation type="journal article" date="2015" name="Genome Announc.">
        <title>Expanding the biotechnology potential of lactobacilli through comparative genomics of 213 strains and associated genera.</title>
        <authorList>
            <person name="Sun Z."/>
            <person name="Harris H.M."/>
            <person name="McCann A."/>
            <person name="Guo C."/>
            <person name="Argimon S."/>
            <person name="Zhang W."/>
            <person name="Yang X."/>
            <person name="Jeffery I.B."/>
            <person name="Cooney J.C."/>
            <person name="Kagawa T.F."/>
            <person name="Liu W."/>
            <person name="Song Y."/>
            <person name="Salvetti E."/>
            <person name="Wrobel A."/>
            <person name="Rasinkangas P."/>
            <person name="Parkhill J."/>
            <person name="Rea M.C."/>
            <person name="O'Sullivan O."/>
            <person name="Ritari J."/>
            <person name="Douillard F.P."/>
            <person name="Paul Ross R."/>
            <person name="Yang R."/>
            <person name="Briner A.E."/>
            <person name="Felis G.E."/>
            <person name="de Vos W.M."/>
            <person name="Barrangou R."/>
            <person name="Klaenhammer T.R."/>
            <person name="Caufield P.W."/>
            <person name="Cui Y."/>
            <person name="Zhang H."/>
            <person name="O'Toole P.W."/>
        </authorList>
    </citation>
    <scope>NUCLEOTIDE SEQUENCE [LARGE SCALE GENOMIC DNA]</scope>
    <source>
        <strain evidence="8 9">DSM 19971</strain>
    </source>
</reference>
<comment type="catalytic activity">
    <reaction evidence="6">
        <text>acetate + ATP = acetyl phosphate + ADP</text>
        <dbReference type="Rhea" id="RHEA:11352"/>
        <dbReference type="ChEBI" id="CHEBI:22191"/>
        <dbReference type="ChEBI" id="CHEBI:30089"/>
        <dbReference type="ChEBI" id="CHEBI:30616"/>
        <dbReference type="ChEBI" id="CHEBI:456216"/>
        <dbReference type="EC" id="2.7.2.1"/>
    </reaction>
</comment>
<dbReference type="AlphaFoldDB" id="A0A0R1Q6R4"/>
<dbReference type="HAMAP" id="MF_00020">
    <property type="entry name" value="Acetate_kinase"/>
    <property type="match status" value="1"/>
</dbReference>
<proteinExistence type="inferred from homology"/>
<keyword evidence="4 6" id="KW-0418">Kinase</keyword>
<dbReference type="InterPro" id="IPR000890">
    <property type="entry name" value="Aliphatic_acid_kin_short-chain"/>
</dbReference>
<dbReference type="PATRIC" id="fig|1423812.3.peg.770"/>
<accession>A0A0R1Q6R4</accession>
<feature type="binding site" evidence="6">
    <location>
        <begin position="303"/>
        <end position="305"/>
    </location>
    <ligand>
        <name>ATP</name>
        <dbReference type="ChEBI" id="CHEBI:30616"/>
    </ligand>
</feature>
<keyword evidence="6" id="KW-0963">Cytoplasm</keyword>
<evidence type="ECO:0000256" key="5">
    <source>
        <dbReference type="ARBA" id="ARBA00022840"/>
    </source>
</evidence>
<dbReference type="GO" id="GO:0006085">
    <property type="term" value="P:acetyl-CoA biosynthetic process"/>
    <property type="evidence" value="ECO:0007669"/>
    <property type="project" value="UniProtKB-UniRule"/>
</dbReference>
<dbReference type="InterPro" id="IPR004372">
    <property type="entry name" value="Ac/propionate_kinase"/>
</dbReference>
<keyword evidence="6" id="KW-0460">Magnesium</keyword>
<evidence type="ECO:0000313" key="9">
    <source>
        <dbReference type="Proteomes" id="UP000051155"/>
    </source>
</evidence>
<feature type="binding site" evidence="6">
    <location>
        <position position="111"/>
    </location>
    <ligand>
        <name>substrate</name>
    </ligand>
</feature>
<dbReference type="GO" id="GO:0008776">
    <property type="term" value="F:acetate kinase activity"/>
    <property type="evidence" value="ECO:0007669"/>
    <property type="project" value="UniProtKB-UniRule"/>
</dbReference>
<dbReference type="GO" id="GO:0005524">
    <property type="term" value="F:ATP binding"/>
    <property type="evidence" value="ECO:0007669"/>
    <property type="project" value="UniProtKB-KW"/>
</dbReference>
<evidence type="ECO:0000256" key="7">
    <source>
        <dbReference type="RuleBase" id="RU003835"/>
    </source>
</evidence>
<dbReference type="GO" id="GO:0000287">
    <property type="term" value="F:magnesium ion binding"/>
    <property type="evidence" value="ECO:0007669"/>
    <property type="project" value="UniProtKB-UniRule"/>
</dbReference>
<dbReference type="InterPro" id="IPR043129">
    <property type="entry name" value="ATPase_NBD"/>
</dbReference>
<dbReference type="PROSITE" id="PS01075">
    <property type="entry name" value="ACETATE_KINASE_1"/>
    <property type="match status" value="1"/>
</dbReference>
<sequence>MTAERENEILYNLRRKKVEVRQLGKILLVNAGSSSVKWKLFESSNEEIIAKGLVERINMPGSIFEVAYGAKKYSETIDDLSYERAAAMIFEKLKNLKIIAHLSEIDGIGHRVVAGGQIFKHAVKITKDKLHQLKELSDFAPLHNPTEIEYIEIMEKTLPTIPQYAVFDSQFFTSLPEMNAIYSIPYEYTKKWGIRRYGEHGISHDYISKRAAALLKKPLSSFKMVTLHLGSGASVAAEKDGKAFDTSMGFTPLTGLTMGTRAGDVDPSIIPYLMKKLDLTVEQTLKIFNTESGLLGLSGISPDMRDYAAHQDNPRVKLTVDIFVNRIVKYVGSYFAELGGLDVLVFAGGIGENNAKLRSEIVAKLAALGLKIDPQLNEAGNEGIISSTDSKTTIMLVPTNEELSMVRQIKKVLE</sequence>
<name>A0A0R1Q6R4_9LACO</name>
<dbReference type="PROSITE" id="PS01076">
    <property type="entry name" value="ACETATE_KINASE_2"/>
    <property type="match status" value="1"/>
</dbReference>
<keyword evidence="6" id="KW-0479">Metal-binding</keyword>
<comment type="subunit">
    <text evidence="6">Homodimer.</text>
</comment>
<feature type="binding site" evidence="6">
    <location>
        <position position="30"/>
    </location>
    <ligand>
        <name>Mg(2+)</name>
        <dbReference type="ChEBI" id="CHEBI:18420"/>
    </ligand>
</feature>
<organism evidence="8 9">
    <name type="scientific">Liquorilactobacillus uvarum DSM 19971</name>
    <dbReference type="NCBI Taxonomy" id="1423812"/>
    <lineage>
        <taxon>Bacteria</taxon>
        <taxon>Bacillati</taxon>
        <taxon>Bacillota</taxon>
        <taxon>Bacilli</taxon>
        <taxon>Lactobacillales</taxon>
        <taxon>Lactobacillaceae</taxon>
        <taxon>Liquorilactobacillus</taxon>
    </lineage>
</organism>
<protein>
    <recommendedName>
        <fullName evidence="6">Acetate kinase</fullName>
        <ecNumber evidence="6">2.7.2.1</ecNumber>
    </recommendedName>
    <alternativeName>
        <fullName evidence="6">Acetokinase</fullName>
    </alternativeName>
</protein>
<dbReference type="Proteomes" id="UP000051155">
    <property type="component" value="Unassembled WGS sequence"/>
</dbReference>
<comment type="pathway">
    <text evidence="6">Metabolic intermediate biosynthesis; acetyl-CoA biosynthesis; acetyl-CoA from acetate: step 1/2.</text>
</comment>
<dbReference type="PANTHER" id="PTHR21060:SF15">
    <property type="entry name" value="ACETATE KINASE-RELATED"/>
    <property type="match status" value="1"/>
</dbReference>
<feature type="binding site" evidence="6">
    <location>
        <begin position="349"/>
        <end position="353"/>
    </location>
    <ligand>
        <name>ATP</name>
        <dbReference type="ChEBI" id="CHEBI:30616"/>
    </ligand>
</feature>
<keyword evidence="2 6" id="KW-0808">Transferase</keyword>
<evidence type="ECO:0000256" key="3">
    <source>
        <dbReference type="ARBA" id="ARBA00022741"/>
    </source>
</evidence>
<dbReference type="NCBIfam" id="TIGR00016">
    <property type="entry name" value="ackA"/>
    <property type="match status" value="1"/>
</dbReference>
<dbReference type="SUPFAM" id="SSF53067">
    <property type="entry name" value="Actin-like ATPase domain"/>
    <property type="match status" value="2"/>
</dbReference>
<evidence type="ECO:0000256" key="2">
    <source>
        <dbReference type="ARBA" id="ARBA00022679"/>
    </source>
</evidence>
<comment type="caution">
    <text evidence="8">The sequence shown here is derived from an EMBL/GenBank/DDBJ whole genome shotgun (WGS) entry which is preliminary data.</text>
</comment>
<feature type="site" description="Transition state stabilizer" evidence="6">
    <location>
        <position position="200"/>
    </location>
</feature>
<dbReference type="UniPathway" id="UPA00340">
    <property type="reaction ID" value="UER00458"/>
</dbReference>
<dbReference type="GO" id="GO:0006083">
    <property type="term" value="P:acetate metabolic process"/>
    <property type="evidence" value="ECO:0007669"/>
    <property type="project" value="TreeGrafter"/>
</dbReference>
<evidence type="ECO:0000313" key="8">
    <source>
        <dbReference type="EMBL" id="KRL36995.1"/>
    </source>
</evidence>
<evidence type="ECO:0000256" key="4">
    <source>
        <dbReference type="ARBA" id="ARBA00022777"/>
    </source>
</evidence>
<comment type="subcellular location">
    <subcellularLocation>
        <location evidence="6">Cytoplasm</location>
    </subcellularLocation>
</comment>
<dbReference type="InterPro" id="IPR023865">
    <property type="entry name" value="Aliphatic_acid_kinase_CS"/>
</dbReference>